<evidence type="ECO:0000256" key="1">
    <source>
        <dbReference type="ARBA" id="ARBA00022603"/>
    </source>
</evidence>
<dbReference type="PANTHER" id="PTHR43861">
    <property type="entry name" value="TRANS-ACONITATE 2-METHYLTRANSFERASE-RELATED"/>
    <property type="match status" value="1"/>
</dbReference>
<reference evidence="4" key="1">
    <citation type="submission" date="2020-12" db="EMBL/GenBank/DDBJ databases">
        <title>M. sibirica DSM 26468T genome.</title>
        <authorList>
            <person name="Thieme N."/>
            <person name="Rettenmaier R."/>
            <person name="Zverlov V."/>
            <person name="Liebl W."/>
        </authorList>
    </citation>
    <scope>NUCLEOTIDE SEQUENCE</scope>
    <source>
        <strain evidence="4">DSM 26468</strain>
    </source>
</reference>
<name>A0A8J7L3D9_9FIRM</name>
<evidence type="ECO:0000259" key="3">
    <source>
        <dbReference type="Pfam" id="PF13649"/>
    </source>
</evidence>
<dbReference type="InterPro" id="IPR041698">
    <property type="entry name" value="Methyltransf_25"/>
</dbReference>
<dbReference type="EMBL" id="JAEAGR010000021">
    <property type="protein sequence ID" value="MBH1942383.1"/>
    <property type="molecule type" value="Genomic_DNA"/>
</dbReference>
<proteinExistence type="predicted"/>
<dbReference type="PANTHER" id="PTHR43861:SF1">
    <property type="entry name" value="TRANS-ACONITATE 2-METHYLTRANSFERASE"/>
    <property type="match status" value="1"/>
</dbReference>
<dbReference type="CDD" id="cd02440">
    <property type="entry name" value="AdoMet_MTases"/>
    <property type="match status" value="1"/>
</dbReference>
<keyword evidence="5" id="KW-1185">Reference proteome</keyword>
<dbReference type="Gene3D" id="3.40.50.150">
    <property type="entry name" value="Vaccinia Virus protein VP39"/>
    <property type="match status" value="1"/>
</dbReference>
<gene>
    <name evidence="4" type="ORF">I5677_15885</name>
</gene>
<dbReference type="Pfam" id="PF13649">
    <property type="entry name" value="Methyltransf_25"/>
    <property type="match status" value="1"/>
</dbReference>
<dbReference type="RefSeq" id="WP_197662637.1">
    <property type="nucleotide sequence ID" value="NZ_JAEAGR010000021.1"/>
</dbReference>
<dbReference type="InterPro" id="IPR029063">
    <property type="entry name" value="SAM-dependent_MTases_sf"/>
</dbReference>
<comment type="caution">
    <text evidence="4">The sequence shown here is derived from an EMBL/GenBank/DDBJ whole genome shotgun (WGS) entry which is preliminary data.</text>
</comment>
<accession>A0A8J7L3D9</accession>
<keyword evidence="1 4" id="KW-0489">Methyltransferase</keyword>
<protein>
    <submittedName>
        <fullName evidence="4">Class I SAM-dependent methyltransferase</fullName>
    </submittedName>
</protein>
<evidence type="ECO:0000313" key="5">
    <source>
        <dbReference type="Proteomes" id="UP000623269"/>
    </source>
</evidence>
<dbReference type="Proteomes" id="UP000623269">
    <property type="component" value="Unassembled WGS sequence"/>
</dbReference>
<organism evidence="4 5">
    <name type="scientific">Mobilitalea sibirica</name>
    <dbReference type="NCBI Taxonomy" id="1462919"/>
    <lineage>
        <taxon>Bacteria</taxon>
        <taxon>Bacillati</taxon>
        <taxon>Bacillota</taxon>
        <taxon>Clostridia</taxon>
        <taxon>Lachnospirales</taxon>
        <taxon>Lachnospiraceae</taxon>
        <taxon>Mobilitalea</taxon>
    </lineage>
</organism>
<dbReference type="GO" id="GO:0032259">
    <property type="term" value="P:methylation"/>
    <property type="evidence" value="ECO:0007669"/>
    <property type="project" value="UniProtKB-KW"/>
</dbReference>
<evidence type="ECO:0000256" key="2">
    <source>
        <dbReference type="ARBA" id="ARBA00022679"/>
    </source>
</evidence>
<sequence>MELSPKLYRIIVRPKWFNHSLLNHTFLTCFDFSDKTVLDFGCGIGTSSIIFPKDNYIGVDCDSSRIKYARRLYPNNKFITMSADNIPIPNRSIDYILVMSVLHHISNNQLRQVLNEFSRILNNNGKIIIVEPCLYQNCNLCNWFMTHIDKGKYIRQESEYTRILHQADYYTHTLKRFHQLGLYNKIMMIASPHRKE</sequence>
<dbReference type="GO" id="GO:0008168">
    <property type="term" value="F:methyltransferase activity"/>
    <property type="evidence" value="ECO:0007669"/>
    <property type="project" value="UniProtKB-KW"/>
</dbReference>
<dbReference type="AlphaFoldDB" id="A0A8J7L3D9"/>
<dbReference type="SUPFAM" id="SSF53335">
    <property type="entry name" value="S-adenosyl-L-methionine-dependent methyltransferases"/>
    <property type="match status" value="1"/>
</dbReference>
<evidence type="ECO:0000313" key="4">
    <source>
        <dbReference type="EMBL" id="MBH1942383.1"/>
    </source>
</evidence>
<keyword evidence="2" id="KW-0808">Transferase</keyword>
<feature type="domain" description="Methyltransferase" evidence="3">
    <location>
        <begin position="37"/>
        <end position="125"/>
    </location>
</feature>